<keyword evidence="4" id="KW-0418">Kinase</keyword>
<dbReference type="CDD" id="cd21037">
    <property type="entry name" value="MLKL_NTD"/>
    <property type="match status" value="1"/>
</dbReference>
<dbReference type="HOGENOM" id="CLU_249688_0_0_1"/>
<keyword evidence="1" id="KW-0547">Nucleotide-binding</keyword>
<keyword evidence="4" id="KW-0808">Transferase</keyword>
<organism evidence="4 5">
    <name type="scientific">Rhizophagus irregularis (strain DAOM 197198w)</name>
    <name type="common">Glomus intraradices</name>
    <dbReference type="NCBI Taxonomy" id="1432141"/>
    <lineage>
        <taxon>Eukaryota</taxon>
        <taxon>Fungi</taxon>
        <taxon>Fungi incertae sedis</taxon>
        <taxon>Mucoromycota</taxon>
        <taxon>Glomeromycotina</taxon>
        <taxon>Glomeromycetes</taxon>
        <taxon>Glomerales</taxon>
        <taxon>Glomeraceae</taxon>
        <taxon>Rhizophagus</taxon>
    </lineage>
</organism>
<protein>
    <submittedName>
        <fullName evidence="4">Polo kinase CDC5</fullName>
    </submittedName>
</protein>
<dbReference type="Gene3D" id="1.10.510.10">
    <property type="entry name" value="Transferase(Phosphotransferase) domain 1"/>
    <property type="match status" value="3"/>
</dbReference>
<dbReference type="GO" id="GO:0005524">
    <property type="term" value="F:ATP binding"/>
    <property type="evidence" value="ECO:0007669"/>
    <property type="project" value="UniProtKB-KW"/>
</dbReference>
<dbReference type="CDD" id="cd00180">
    <property type="entry name" value="PKc"/>
    <property type="match status" value="1"/>
</dbReference>
<dbReference type="InterPro" id="IPR011990">
    <property type="entry name" value="TPR-like_helical_dom_sf"/>
</dbReference>
<dbReference type="InterPro" id="IPR059179">
    <property type="entry name" value="MLKL-like_MCAfunc"/>
</dbReference>
<evidence type="ECO:0000313" key="4">
    <source>
        <dbReference type="EMBL" id="EXX67612.1"/>
    </source>
</evidence>
<evidence type="ECO:0000259" key="3">
    <source>
        <dbReference type="PROSITE" id="PS50011"/>
    </source>
</evidence>
<dbReference type="SMR" id="A0A015JDT6"/>
<feature type="domain" description="Protein kinase" evidence="3">
    <location>
        <begin position="391"/>
        <end position="654"/>
    </location>
</feature>
<dbReference type="PANTHER" id="PTHR44329:SF298">
    <property type="entry name" value="MIXED LINEAGE KINASE DOMAIN-LIKE PROTEIN"/>
    <property type="match status" value="1"/>
</dbReference>
<dbReference type="SUPFAM" id="SSF81901">
    <property type="entry name" value="HCP-like"/>
    <property type="match status" value="1"/>
</dbReference>
<dbReference type="PROSITE" id="PS50011">
    <property type="entry name" value="PROTEIN_KINASE_DOM"/>
    <property type="match status" value="2"/>
</dbReference>
<dbReference type="InterPro" id="IPR011009">
    <property type="entry name" value="Kinase-like_dom_sf"/>
</dbReference>
<dbReference type="Pfam" id="PF00069">
    <property type="entry name" value="Pkinase"/>
    <property type="match status" value="1"/>
</dbReference>
<dbReference type="InterPro" id="IPR000719">
    <property type="entry name" value="Prot_kinase_dom"/>
</dbReference>
<evidence type="ECO:0000313" key="5">
    <source>
        <dbReference type="Proteomes" id="UP000022910"/>
    </source>
</evidence>
<dbReference type="PANTHER" id="PTHR44329">
    <property type="entry name" value="SERINE/THREONINE-PROTEIN KINASE TNNI3K-RELATED"/>
    <property type="match status" value="1"/>
</dbReference>
<dbReference type="InterPro" id="IPR036537">
    <property type="entry name" value="Adaptor_Cbl_N_dom_sf"/>
</dbReference>
<dbReference type="SMART" id="SM00671">
    <property type="entry name" value="SEL1"/>
    <property type="match status" value="2"/>
</dbReference>
<reference evidence="4 5" key="1">
    <citation type="submission" date="2014-02" db="EMBL/GenBank/DDBJ databases">
        <title>Single nucleus genome sequencing reveals high similarity among nuclei of an endomycorrhizal fungus.</title>
        <authorList>
            <person name="Lin K."/>
            <person name="Geurts R."/>
            <person name="Zhang Z."/>
            <person name="Limpens E."/>
            <person name="Saunders D.G."/>
            <person name="Mu D."/>
            <person name="Pang E."/>
            <person name="Cao H."/>
            <person name="Cha H."/>
            <person name="Lin T."/>
            <person name="Zhou Q."/>
            <person name="Shang Y."/>
            <person name="Li Y."/>
            <person name="Ivanov S."/>
            <person name="Sharma T."/>
            <person name="Velzen R.V."/>
            <person name="Ruijter N.D."/>
            <person name="Aanen D.K."/>
            <person name="Win J."/>
            <person name="Kamoun S."/>
            <person name="Bisseling T."/>
            <person name="Huang S."/>
        </authorList>
    </citation>
    <scope>NUCLEOTIDE SEQUENCE [LARGE SCALE GENOMIC DNA]</scope>
    <source>
        <strain evidence="5">DAOM197198w</strain>
    </source>
</reference>
<sequence length="1347" mass="158329">MSSRNYNRKCEKCVGQYTNILNAEYEWCKTCQTKYLETFTNENEKIVDLFQEIRLKVNDPNDILFEWIPYDQFDNIKEIGKSDFVTVNSAIWKNGPLSYSYFKKELTRVSEKKVVLKCLHNSQNNINELLSEIKTYSINNLDNILKIYGISQNPDTKDYIMVLHNEYFGKCCKKCGKLYSNTEYKWCNSCHINYLKKNFTIHLSGNEEIDNYIQKMQLKINNPCTIVFEWIPYDQFNEIGKGGLTTICLAIWKDGPLYYEYMVGWTRESDKKVALKCLYNSQNLASDFLNEVSTYSIDYIDDNFKIYGISQNPNTKDYIMVLQYEYCEKCVKCNNNYVDAQYKWCELCQVNDLENNFTNWTSNNEKIDRFIREAQLKINDLSNIIFEWIPYNQFYDIIKDDFSTIYSAKWKDGPLSYSIVKKKLTRQSDKEVSLKSLYNSKDINDEFLNEAKAYLIMNSNFILNIYGISQDPKTKDYIMVLESIAGENLNDWVNHNYKDFNWPNKIRILFYIIQSLKEIHQKQMIHRDFHTGNMLISTNSVDNFNIIISNMGSCGEVGNTDETKIYGDIRYTAPEVLSGKSYTQAADIYSFGMIMYYVVTGNNPRDGIKPEIIGPKAPKRYIDLMEKCLDLNPDIRPNVNEIEELINLLCYSYLDGESDFKRVIKVSTKQHYEIRKQFEEAEKYRKTILSLTTIDDDKGPYIPLIQTASILIMEIIESCEAAEYNRNICDVLAERVKITRASLKSLQLRKQKNEKELRNESYYDACHKFIYVLKEIKEYTKDISKIHCFRKYTKATFVEEKFTRLTDGYDNAMKDLNFTLVVANEERRKNDEEALSKDLAEFDKYLRAMGDKVDNIYDEIKYIKKHLYDKTFHGANRIDSKYLELPLRGKFDDKRGKHPNYVVKRIYRGQEVACKSISTTAKVQGHLEILIKLSECNHILRFYGVSKIDDDNVRVFEWAHRGTLKELYEKKDIQWHYKVQISLKICRGLIFLQKAEILHHDLRCENILMTESLEPKIYNFKLSRYAFGNTTTIKETTNDAVRWLAPEKLINYKSKYTTQCEIFSFGVLLWELAFEKIPYRSLEVDKIRDFVIKGGRERIKFGDSTPKKIQEDYKKIINDIWKNNPQERISFLKALDMLEELYNSISYMFDESIPALLDENTLDLDGSKANDEFVLPDDFEPLDDFIDPVVPIIPLDEGIKAHRARDYQKAWKCFEYHAENGNTTAKCWKGRYLWEGFHDGIKSREEGKELLKEAADEGHHDAQLFYAFTFVRVLPENNNIDTFMKYITKSAEGNNNIAQYNLGDIYYNGKLNIPKNEDEGIKWLRKAAFNDNNNAIRFLEKRGIRIC</sequence>
<gene>
    <name evidence="4" type="ORF">RirG_112760</name>
</gene>
<dbReference type="InterPro" id="IPR008266">
    <property type="entry name" value="Tyr_kinase_AS"/>
</dbReference>
<keyword evidence="2" id="KW-0067">ATP-binding</keyword>
<dbReference type="Proteomes" id="UP000022910">
    <property type="component" value="Unassembled WGS sequence"/>
</dbReference>
<dbReference type="Pfam" id="PF08238">
    <property type="entry name" value="Sel1"/>
    <property type="match status" value="2"/>
</dbReference>
<dbReference type="InterPro" id="IPR006597">
    <property type="entry name" value="Sel1-like"/>
</dbReference>
<dbReference type="InterPro" id="IPR001245">
    <property type="entry name" value="Ser-Thr/Tyr_kinase_cat_dom"/>
</dbReference>
<evidence type="ECO:0000256" key="1">
    <source>
        <dbReference type="ARBA" id="ARBA00022741"/>
    </source>
</evidence>
<proteinExistence type="predicted"/>
<comment type="caution">
    <text evidence="4">The sequence shown here is derived from an EMBL/GenBank/DDBJ whole genome shotgun (WGS) entry which is preliminary data.</text>
</comment>
<dbReference type="GO" id="GO:0004672">
    <property type="term" value="F:protein kinase activity"/>
    <property type="evidence" value="ECO:0007669"/>
    <property type="project" value="InterPro"/>
</dbReference>
<dbReference type="Gene3D" id="1.20.930.20">
    <property type="entry name" value="Adaptor protein Cbl, N-terminal domain"/>
    <property type="match status" value="1"/>
</dbReference>
<evidence type="ECO:0000256" key="2">
    <source>
        <dbReference type="ARBA" id="ARBA00022840"/>
    </source>
</evidence>
<dbReference type="InterPro" id="IPR051681">
    <property type="entry name" value="Ser/Thr_Kinases-Pseudokinases"/>
</dbReference>
<accession>A0A015JDT6</accession>
<dbReference type="GO" id="GO:0007166">
    <property type="term" value="P:cell surface receptor signaling pathway"/>
    <property type="evidence" value="ECO:0007669"/>
    <property type="project" value="InterPro"/>
</dbReference>
<dbReference type="EMBL" id="JEMT01017662">
    <property type="protein sequence ID" value="EXX67612.1"/>
    <property type="molecule type" value="Genomic_DNA"/>
</dbReference>
<feature type="domain" description="Protein kinase" evidence="3">
    <location>
        <begin position="857"/>
        <end position="1142"/>
    </location>
</feature>
<dbReference type="GO" id="GO:0097527">
    <property type="term" value="P:necroptotic signaling pathway"/>
    <property type="evidence" value="ECO:0007669"/>
    <property type="project" value="TreeGrafter"/>
</dbReference>
<dbReference type="SUPFAM" id="SSF56112">
    <property type="entry name" value="Protein kinase-like (PK-like)"/>
    <property type="match status" value="3"/>
</dbReference>
<keyword evidence="5" id="KW-1185">Reference proteome</keyword>
<dbReference type="Gene3D" id="1.25.40.10">
    <property type="entry name" value="Tetratricopeptide repeat domain"/>
    <property type="match status" value="1"/>
</dbReference>
<name>A0A015JDT6_RHIIW</name>
<dbReference type="Pfam" id="PF07714">
    <property type="entry name" value="PK_Tyr_Ser-Thr"/>
    <property type="match status" value="1"/>
</dbReference>
<dbReference type="PROSITE" id="PS00109">
    <property type="entry name" value="PROTEIN_KINASE_TYR"/>
    <property type="match status" value="1"/>
</dbReference>
<dbReference type="STRING" id="1432141.A0A015JDT6"/>